<proteinExistence type="predicted"/>
<accession>B2IHD3</accession>
<reference evidence="2 3" key="2">
    <citation type="journal article" date="2010" name="J. Bacteriol.">
        <title>Complete genome sequence of Beijerinckia indica subsp. indica.</title>
        <authorList>
            <person name="Tamas I."/>
            <person name="Dedysh S.N."/>
            <person name="Liesack W."/>
            <person name="Stott M.B."/>
            <person name="Alam M."/>
            <person name="Murrell J.C."/>
            <person name="Dunfield P.F."/>
        </authorList>
    </citation>
    <scope>NUCLEOTIDE SEQUENCE [LARGE SCALE GENOMIC DNA]</scope>
    <source>
        <strain evidence="3">ATCC 9039 / DSM 1715 / NCIMB 8712</strain>
    </source>
</reference>
<dbReference type="OrthoDB" id="7335270at2"/>
<evidence type="ECO:0000256" key="1">
    <source>
        <dbReference type="SAM" id="Phobius"/>
    </source>
</evidence>
<protein>
    <recommendedName>
        <fullName evidence="4">DUF2232 domain-containing protein</fullName>
    </recommendedName>
</protein>
<dbReference type="Proteomes" id="UP000001695">
    <property type="component" value="Chromosome"/>
</dbReference>
<feature type="transmembrane region" description="Helical" evidence="1">
    <location>
        <begin position="21"/>
        <end position="43"/>
    </location>
</feature>
<feature type="transmembrane region" description="Helical" evidence="1">
    <location>
        <begin position="218"/>
        <end position="242"/>
    </location>
</feature>
<dbReference type="HOGENOM" id="CLU_073303_1_0_5"/>
<dbReference type="RefSeq" id="WP_012385271.1">
    <property type="nucleotide sequence ID" value="NC_010581.1"/>
</dbReference>
<dbReference type="KEGG" id="bid:Bind_2305"/>
<feature type="transmembrane region" description="Helical" evidence="1">
    <location>
        <begin position="321"/>
        <end position="344"/>
    </location>
</feature>
<evidence type="ECO:0000313" key="3">
    <source>
        <dbReference type="Proteomes" id="UP000001695"/>
    </source>
</evidence>
<reference evidence="3" key="1">
    <citation type="submission" date="2008-03" db="EMBL/GenBank/DDBJ databases">
        <title>Complete sequence of chromosome of Beijerinckia indica subsp. indica ATCC 9039.</title>
        <authorList>
            <consortium name="US DOE Joint Genome Institute"/>
            <person name="Copeland A."/>
            <person name="Lucas S."/>
            <person name="Lapidus A."/>
            <person name="Glavina del Rio T."/>
            <person name="Dalin E."/>
            <person name="Tice H."/>
            <person name="Bruce D."/>
            <person name="Goodwin L."/>
            <person name="Pitluck S."/>
            <person name="LaButti K."/>
            <person name="Schmutz J."/>
            <person name="Larimer F."/>
            <person name="Land M."/>
            <person name="Hauser L."/>
            <person name="Kyrpides N."/>
            <person name="Mikhailova N."/>
            <person name="Dunfield P.F."/>
            <person name="Dedysh S.N."/>
            <person name="Liesack W."/>
            <person name="Saw J.H."/>
            <person name="Alam M."/>
            <person name="Chen Y."/>
            <person name="Murrell J.C."/>
            <person name="Richardson P."/>
        </authorList>
    </citation>
    <scope>NUCLEOTIDE SEQUENCE [LARGE SCALE GENOMIC DNA]</scope>
    <source>
        <strain evidence="3">ATCC 9039 / DSM 1715 / NCIMB 8712</strain>
    </source>
</reference>
<feature type="transmembrane region" description="Helical" evidence="1">
    <location>
        <begin position="263"/>
        <end position="282"/>
    </location>
</feature>
<feature type="transmembrane region" description="Helical" evidence="1">
    <location>
        <begin position="288"/>
        <end position="309"/>
    </location>
</feature>
<keyword evidence="1" id="KW-1133">Transmembrane helix</keyword>
<evidence type="ECO:0008006" key="4">
    <source>
        <dbReference type="Google" id="ProtNLM"/>
    </source>
</evidence>
<dbReference type="EMBL" id="CP001016">
    <property type="protein sequence ID" value="ACB95918.1"/>
    <property type="molecule type" value="Genomic_DNA"/>
</dbReference>
<sequence>MANKYSFDIGTPHAIGLGAGLASALLFCLAGQGTFASMMLAYLSPLPLMIATLGFGVSTGLVAVVTGALCVTSLVGLASIAPSDLKEAAELSRQTLAGAAKTGLIYLISLGVPAFCLGLLGQSGKSASSVSPAPNGSPAKSWLAFGGPSRPLAGILTFALFASCLLVTAGSLWIWARQGGFKATLDKTVAEILPLIMQLNTNGLHWPASLTESDIARMIVLAVGPAMAASTLLMFLLNLWLAGRVVQVSGRLPRAWPDIPRSFRLPWIFVPVFIGACAVSVLGGPAGFIGLIFSVTTGLGFALQGLAAIHDLTRGTSFRVPLLIIVYLVFVLLMPWPLTLFGLADAIFPLGKRREALSIGKASSVKTNP</sequence>
<dbReference type="eggNOG" id="ENOG502ZB2B">
    <property type="taxonomic scope" value="Bacteria"/>
</dbReference>
<keyword evidence="1" id="KW-0812">Transmembrane</keyword>
<evidence type="ECO:0000313" key="2">
    <source>
        <dbReference type="EMBL" id="ACB95918.1"/>
    </source>
</evidence>
<feature type="transmembrane region" description="Helical" evidence="1">
    <location>
        <begin position="103"/>
        <end position="121"/>
    </location>
</feature>
<dbReference type="AlphaFoldDB" id="B2IHD3"/>
<dbReference type="InterPro" id="IPR018710">
    <property type="entry name" value="DUF2232"/>
</dbReference>
<feature type="transmembrane region" description="Helical" evidence="1">
    <location>
        <begin position="49"/>
        <end position="82"/>
    </location>
</feature>
<dbReference type="STRING" id="395963.Bind_2305"/>
<keyword evidence="3" id="KW-1185">Reference proteome</keyword>
<name>B2IHD3_BEII9</name>
<keyword evidence="1" id="KW-0472">Membrane</keyword>
<gene>
    <name evidence="2" type="ordered locus">Bind_2305</name>
</gene>
<dbReference type="Pfam" id="PF09991">
    <property type="entry name" value="DUF2232"/>
    <property type="match status" value="1"/>
</dbReference>
<feature type="transmembrane region" description="Helical" evidence="1">
    <location>
        <begin position="152"/>
        <end position="176"/>
    </location>
</feature>
<organism evidence="2 3">
    <name type="scientific">Beijerinckia indica subsp. indica (strain ATCC 9039 / DSM 1715 / NCIMB 8712)</name>
    <dbReference type="NCBI Taxonomy" id="395963"/>
    <lineage>
        <taxon>Bacteria</taxon>
        <taxon>Pseudomonadati</taxon>
        <taxon>Pseudomonadota</taxon>
        <taxon>Alphaproteobacteria</taxon>
        <taxon>Hyphomicrobiales</taxon>
        <taxon>Beijerinckiaceae</taxon>
        <taxon>Beijerinckia</taxon>
    </lineage>
</organism>